<evidence type="ECO:0000313" key="2">
    <source>
        <dbReference type="EMBL" id="WOL09396.1"/>
    </source>
</evidence>
<dbReference type="Pfam" id="PF00646">
    <property type="entry name" value="F-box"/>
    <property type="match status" value="1"/>
</dbReference>
<organism evidence="2 3">
    <name type="scientific">Canna indica</name>
    <name type="common">Indian-shot</name>
    <dbReference type="NCBI Taxonomy" id="4628"/>
    <lineage>
        <taxon>Eukaryota</taxon>
        <taxon>Viridiplantae</taxon>
        <taxon>Streptophyta</taxon>
        <taxon>Embryophyta</taxon>
        <taxon>Tracheophyta</taxon>
        <taxon>Spermatophyta</taxon>
        <taxon>Magnoliopsida</taxon>
        <taxon>Liliopsida</taxon>
        <taxon>Zingiberales</taxon>
        <taxon>Cannaceae</taxon>
        <taxon>Canna</taxon>
    </lineage>
</organism>
<dbReference type="InterPro" id="IPR001810">
    <property type="entry name" value="F-box_dom"/>
</dbReference>
<feature type="domain" description="F-box" evidence="1">
    <location>
        <begin position="48"/>
        <end position="76"/>
    </location>
</feature>
<dbReference type="SUPFAM" id="SSF81383">
    <property type="entry name" value="F-box domain"/>
    <property type="match status" value="1"/>
</dbReference>
<dbReference type="InterPro" id="IPR036047">
    <property type="entry name" value="F-box-like_dom_sf"/>
</dbReference>
<evidence type="ECO:0000259" key="1">
    <source>
        <dbReference type="Pfam" id="PF00646"/>
    </source>
</evidence>
<evidence type="ECO:0000313" key="3">
    <source>
        <dbReference type="Proteomes" id="UP001327560"/>
    </source>
</evidence>
<protein>
    <recommendedName>
        <fullName evidence="1">F-box domain-containing protein</fullName>
    </recommendedName>
</protein>
<gene>
    <name evidence="2" type="ORF">Cni_G18149</name>
</gene>
<keyword evidence="3" id="KW-1185">Reference proteome</keyword>
<sequence length="76" mass="8868">MSPALSGLFFHDWFVNARIRYKEQHMDHLVGKSRKRKAKEAPIIPSLLDELNQDLVERVLSWLPASSFFRLLSVCK</sequence>
<dbReference type="EMBL" id="CP136894">
    <property type="protein sequence ID" value="WOL09396.1"/>
    <property type="molecule type" value="Genomic_DNA"/>
</dbReference>
<dbReference type="Proteomes" id="UP001327560">
    <property type="component" value="Chromosome 5"/>
</dbReference>
<accession>A0AAQ3QE42</accession>
<reference evidence="2 3" key="1">
    <citation type="submission" date="2023-10" db="EMBL/GenBank/DDBJ databases">
        <title>Chromosome-scale genome assembly provides insights into flower coloration mechanisms of Canna indica.</title>
        <authorList>
            <person name="Li C."/>
        </authorList>
    </citation>
    <scope>NUCLEOTIDE SEQUENCE [LARGE SCALE GENOMIC DNA]</scope>
    <source>
        <tissue evidence="2">Flower</tissue>
    </source>
</reference>
<dbReference type="AlphaFoldDB" id="A0AAQ3QE42"/>
<name>A0AAQ3QE42_9LILI</name>
<proteinExistence type="predicted"/>